<dbReference type="InterPro" id="IPR000872">
    <property type="entry name" value="Tafazzin"/>
</dbReference>
<proteinExistence type="inferred from homology"/>
<evidence type="ECO:0000256" key="5">
    <source>
        <dbReference type="ARBA" id="ARBA00022792"/>
    </source>
</evidence>
<keyword evidence="4" id="KW-1000">Mitochondrion outer membrane</keyword>
<dbReference type="InterPro" id="IPR002123">
    <property type="entry name" value="Plipid/glycerol_acylTrfase"/>
</dbReference>
<accession>A0A1Y2EEQ5</accession>
<dbReference type="PANTHER" id="PTHR12497">
    <property type="entry name" value="TAZ PROTEIN TAFAZZIN"/>
    <property type="match status" value="1"/>
</dbReference>
<comment type="subcellular location">
    <subcellularLocation>
        <location evidence="1">Mitochondrion inner membrane</location>
        <topology evidence="1">Peripheral membrane protein</topology>
        <orientation evidence="1">Intermembrane side</orientation>
    </subcellularLocation>
    <subcellularLocation>
        <location evidence="10">Mitochondrion outer membrane</location>
        <topology evidence="10">Peripheral membrane protein</topology>
        <orientation evidence="10">Intermembrane side</orientation>
    </subcellularLocation>
</comment>
<keyword evidence="8" id="KW-0472">Membrane</keyword>
<dbReference type="GO" id="GO:0047184">
    <property type="term" value="F:1-acylglycerophosphocholine O-acyltransferase activity"/>
    <property type="evidence" value="ECO:0007669"/>
    <property type="project" value="TreeGrafter"/>
</dbReference>
<evidence type="ECO:0000256" key="4">
    <source>
        <dbReference type="ARBA" id="ARBA00022787"/>
    </source>
</evidence>
<evidence type="ECO:0000256" key="8">
    <source>
        <dbReference type="ARBA" id="ARBA00023136"/>
    </source>
</evidence>
<keyword evidence="3 14" id="KW-0808">Transferase</keyword>
<dbReference type="PRINTS" id="PR00979">
    <property type="entry name" value="TAFAZZIN"/>
</dbReference>
<evidence type="ECO:0000256" key="6">
    <source>
        <dbReference type="ARBA" id="ARBA00023098"/>
    </source>
</evidence>
<dbReference type="EMBL" id="MCGR01000057">
    <property type="protein sequence ID" value="ORY69285.1"/>
    <property type="molecule type" value="Genomic_DNA"/>
</dbReference>
<dbReference type="GO" id="GO:0005741">
    <property type="term" value="C:mitochondrial outer membrane"/>
    <property type="evidence" value="ECO:0007669"/>
    <property type="project" value="UniProtKB-SubCell"/>
</dbReference>
<keyword evidence="7" id="KW-0496">Mitochondrion</keyword>
<evidence type="ECO:0000256" key="12">
    <source>
        <dbReference type="RuleBase" id="RU365062"/>
    </source>
</evidence>
<name>A0A1Y2EEQ5_9BASI</name>
<evidence type="ECO:0000256" key="1">
    <source>
        <dbReference type="ARBA" id="ARBA00004137"/>
    </source>
</evidence>
<evidence type="ECO:0000256" key="2">
    <source>
        <dbReference type="ARBA" id="ARBA00010524"/>
    </source>
</evidence>
<dbReference type="CDD" id="cd07989">
    <property type="entry name" value="LPLAT_AGPAT-like"/>
    <property type="match status" value="1"/>
</dbReference>
<evidence type="ECO:0000259" key="13">
    <source>
        <dbReference type="SMART" id="SM00563"/>
    </source>
</evidence>
<organism evidence="14 15">
    <name type="scientific">Leucosporidium creatinivorum</name>
    <dbReference type="NCBI Taxonomy" id="106004"/>
    <lineage>
        <taxon>Eukaryota</taxon>
        <taxon>Fungi</taxon>
        <taxon>Dikarya</taxon>
        <taxon>Basidiomycota</taxon>
        <taxon>Pucciniomycotina</taxon>
        <taxon>Microbotryomycetes</taxon>
        <taxon>Leucosporidiales</taxon>
        <taxon>Leucosporidium</taxon>
    </lineage>
</organism>
<dbReference type="SUPFAM" id="SSF69593">
    <property type="entry name" value="Glycerol-3-phosphate (1)-acyltransferase"/>
    <property type="match status" value="1"/>
</dbReference>
<sequence>MSIPFLAGAVSKLFLQFGCSEVRVEGLPAFVERLKGDRGVLTIANHISVVDEPTMWGVLPISTFYDQRTVRWTLGASDMMFNNTFDSWFFTKGQIIETFRGKGIYQKAIDTARAKLDEGRWIHIFPEGKIKQDTLTELRRFKWGVSRMLMESKGGRGEEAPLIIPIWIKGFEEVMNEEREFPRFLPRTGKKVTVIIGEPINDAIEPLLAEYQRKFPHPWVPITYGRDVQEDLKEEPPQLAEMRSKIAEAMRQELMKLGQRVPEVEAREPTKIEWNW</sequence>
<reference evidence="14 15" key="1">
    <citation type="submission" date="2016-07" db="EMBL/GenBank/DDBJ databases">
        <title>Pervasive Adenine N6-methylation of Active Genes in Fungi.</title>
        <authorList>
            <consortium name="DOE Joint Genome Institute"/>
            <person name="Mondo S.J."/>
            <person name="Dannebaum R.O."/>
            <person name="Kuo R.C."/>
            <person name="Labutti K."/>
            <person name="Haridas S."/>
            <person name="Kuo A."/>
            <person name="Salamov A."/>
            <person name="Ahrendt S.R."/>
            <person name="Lipzen A."/>
            <person name="Sullivan W."/>
            <person name="Andreopoulos W.B."/>
            <person name="Clum A."/>
            <person name="Lindquist E."/>
            <person name="Daum C."/>
            <person name="Ramamoorthy G.K."/>
            <person name="Gryganskyi A."/>
            <person name="Culley D."/>
            <person name="Magnuson J.K."/>
            <person name="James T.Y."/>
            <person name="O'Malley M.A."/>
            <person name="Stajich J.E."/>
            <person name="Spatafora J.W."/>
            <person name="Visel A."/>
            <person name="Grigoriev I.V."/>
        </authorList>
    </citation>
    <scope>NUCLEOTIDE SEQUENCE [LARGE SCALE GENOMIC DNA]</scope>
    <source>
        <strain evidence="14 15">62-1032</strain>
    </source>
</reference>
<keyword evidence="5" id="KW-0999">Mitochondrion inner membrane</keyword>
<evidence type="ECO:0000256" key="9">
    <source>
        <dbReference type="ARBA" id="ARBA00023315"/>
    </source>
</evidence>
<keyword evidence="6" id="KW-0443">Lipid metabolism</keyword>
<gene>
    <name evidence="14" type="ORF">BCR35DRAFT_308081</name>
</gene>
<evidence type="ECO:0000313" key="14">
    <source>
        <dbReference type="EMBL" id="ORY69285.1"/>
    </source>
</evidence>
<evidence type="ECO:0000256" key="11">
    <source>
        <dbReference type="ARBA" id="ARBA00047906"/>
    </source>
</evidence>
<comment type="similarity">
    <text evidence="2 12">Belongs to the taffazin family.</text>
</comment>
<evidence type="ECO:0000256" key="10">
    <source>
        <dbReference type="ARBA" id="ARBA00024323"/>
    </source>
</evidence>
<evidence type="ECO:0000256" key="3">
    <source>
        <dbReference type="ARBA" id="ARBA00022679"/>
    </source>
</evidence>
<evidence type="ECO:0000256" key="7">
    <source>
        <dbReference type="ARBA" id="ARBA00023128"/>
    </source>
</evidence>
<dbReference type="GO" id="GO:0035965">
    <property type="term" value="P:cardiolipin acyl-chain remodeling"/>
    <property type="evidence" value="ECO:0007669"/>
    <property type="project" value="TreeGrafter"/>
</dbReference>
<dbReference type="Pfam" id="PF01553">
    <property type="entry name" value="Acyltransferase"/>
    <property type="match status" value="1"/>
</dbReference>
<dbReference type="GO" id="GO:0007007">
    <property type="term" value="P:inner mitochondrial membrane organization"/>
    <property type="evidence" value="ECO:0007669"/>
    <property type="project" value="TreeGrafter"/>
</dbReference>
<comment type="catalytic activity">
    <reaction evidence="11">
        <text>1'-[1,2-diacyl-sn-glycero-3-phospho],3'-[1-acyl-sn-glycero-3-phospho]-glycerol + a 1,2-diacyl-sn-glycero-3-phosphocholine = a cardiolipin + a 1-acyl-sn-glycero-3-phosphocholine</text>
        <dbReference type="Rhea" id="RHEA:33731"/>
        <dbReference type="ChEBI" id="CHEBI:57643"/>
        <dbReference type="ChEBI" id="CHEBI:58168"/>
        <dbReference type="ChEBI" id="CHEBI:62237"/>
        <dbReference type="ChEBI" id="CHEBI:64743"/>
    </reaction>
    <physiologicalReaction direction="left-to-right" evidence="11">
        <dbReference type="Rhea" id="RHEA:33732"/>
    </physiologicalReaction>
    <physiologicalReaction direction="right-to-left" evidence="11">
        <dbReference type="Rhea" id="RHEA:33733"/>
    </physiologicalReaction>
</comment>
<dbReference type="STRING" id="106004.A0A1Y2EEQ5"/>
<dbReference type="AlphaFoldDB" id="A0A1Y2EEQ5"/>
<dbReference type="InParanoid" id="A0A1Y2EEQ5"/>
<dbReference type="PANTHER" id="PTHR12497:SF0">
    <property type="entry name" value="TAFAZZIN"/>
    <property type="match status" value="1"/>
</dbReference>
<comment type="caution">
    <text evidence="14">The sequence shown here is derived from an EMBL/GenBank/DDBJ whole genome shotgun (WGS) entry which is preliminary data.</text>
</comment>
<dbReference type="Proteomes" id="UP000193467">
    <property type="component" value="Unassembled WGS sequence"/>
</dbReference>
<dbReference type="SMART" id="SM00563">
    <property type="entry name" value="PlsC"/>
    <property type="match status" value="1"/>
</dbReference>
<dbReference type="GO" id="GO:0005743">
    <property type="term" value="C:mitochondrial inner membrane"/>
    <property type="evidence" value="ECO:0007669"/>
    <property type="project" value="UniProtKB-SubCell"/>
</dbReference>
<keyword evidence="15" id="KW-1185">Reference proteome</keyword>
<dbReference type="OrthoDB" id="193467at2759"/>
<evidence type="ECO:0000313" key="15">
    <source>
        <dbReference type="Proteomes" id="UP000193467"/>
    </source>
</evidence>
<feature type="domain" description="Phospholipid/glycerol acyltransferase" evidence="13">
    <location>
        <begin position="40"/>
        <end position="171"/>
    </location>
</feature>
<keyword evidence="9 14" id="KW-0012">Acyltransferase</keyword>
<protein>
    <recommendedName>
        <fullName evidence="12">Tafazzin family protein</fullName>
    </recommendedName>
</protein>